<evidence type="ECO:0008006" key="5">
    <source>
        <dbReference type="Google" id="ProtNLM"/>
    </source>
</evidence>
<proteinExistence type="predicted"/>
<dbReference type="RefSeq" id="WP_341410809.1">
    <property type="nucleotide sequence ID" value="NZ_JBBUTH010000007.1"/>
</dbReference>
<protein>
    <recommendedName>
        <fullName evidence="5">Secreted protein</fullName>
    </recommendedName>
</protein>
<name>A0ABU9CGZ8_9BURK</name>
<dbReference type="EMBL" id="JBBUTH010000007">
    <property type="protein sequence ID" value="MEK8051118.1"/>
    <property type="molecule type" value="Genomic_DNA"/>
</dbReference>
<evidence type="ECO:0000313" key="4">
    <source>
        <dbReference type="Proteomes" id="UP001365405"/>
    </source>
</evidence>
<evidence type="ECO:0000256" key="2">
    <source>
        <dbReference type="SAM" id="SignalP"/>
    </source>
</evidence>
<keyword evidence="4" id="KW-1185">Reference proteome</keyword>
<evidence type="ECO:0000313" key="3">
    <source>
        <dbReference type="EMBL" id="MEK8051118.1"/>
    </source>
</evidence>
<gene>
    <name evidence="3" type="ORF">AACH10_12780</name>
</gene>
<accession>A0ABU9CGZ8</accession>
<dbReference type="Proteomes" id="UP001365405">
    <property type="component" value="Unassembled WGS sequence"/>
</dbReference>
<reference evidence="3 4" key="1">
    <citation type="submission" date="2024-04" db="EMBL/GenBank/DDBJ databases">
        <title>Novel species of the genus Ideonella isolated from streams.</title>
        <authorList>
            <person name="Lu H."/>
        </authorList>
    </citation>
    <scope>NUCLEOTIDE SEQUENCE [LARGE SCALE GENOMIC DNA]</scope>
    <source>
        <strain evidence="3 4">DXS22W</strain>
    </source>
</reference>
<feature type="chain" id="PRO_5047457045" description="Secreted protein" evidence="2">
    <location>
        <begin position="31"/>
        <end position="89"/>
    </location>
</feature>
<comment type="caution">
    <text evidence="3">The sequence shown here is derived from an EMBL/GenBank/DDBJ whole genome shotgun (WGS) entry which is preliminary data.</text>
</comment>
<organism evidence="3 4">
    <name type="scientific">Pseudaquabacterium inlustre</name>
    <dbReference type="NCBI Taxonomy" id="2984192"/>
    <lineage>
        <taxon>Bacteria</taxon>
        <taxon>Pseudomonadati</taxon>
        <taxon>Pseudomonadota</taxon>
        <taxon>Betaproteobacteria</taxon>
        <taxon>Burkholderiales</taxon>
        <taxon>Sphaerotilaceae</taxon>
        <taxon>Pseudaquabacterium</taxon>
    </lineage>
</organism>
<sequence length="89" mass="9083">MCKPLSLPGLLVATLVLLTGCGGGSTPEAAAPTTTVAADDTVPTSAISSVASFTDYVAMRPESEKIEPLKVSELVPPTSETDEPAPVKR</sequence>
<dbReference type="PROSITE" id="PS51257">
    <property type="entry name" value="PROKAR_LIPOPROTEIN"/>
    <property type="match status" value="1"/>
</dbReference>
<feature type="signal peptide" evidence="2">
    <location>
        <begin position="1"/>
        <end position="30"/>
    </location>
</feature>
<keyword evidence="2" id="KW-0732">Signal</keyword>
<evidence type="ECO:0000256" key="1">
    <source>
        <dbReference type="SAM" id="MobiDB-lite"/>
    </source>
</evidence>
<feature type="region of interest" description="Disordered" evidence="1">
    <location>
        <begin position="68"/>
        <end position="89"/>
    </location>
</feature>